<feature type="domain" description="HTH cro/C1-type" evidence="4">
    <location>
        <begin position="13"/>
        <end position="66"/>
    </location>
</feature>
<dbReference type="Pfam" id="PF01381">
    <property type="entry name" value="HTH_3"/>
    <property type="match status" value="1"/>
</dbReference>
<dbReference type="Proteomes" id="UP001595843">
    <property type="component" value="Unassembled WGS sequence"/>
</dbReference>
<dbReference type="PROSITE" id="PS50005">
    <property type="entry name" value="TPR"/>
    <property type="match status" value="2"/>
</dbReference>
<keyword evidence="2 3" id="KW-0802">TPR repeat</keyword>
<dbReference type="SMART" id="SM00530">
    <property type="entry name" value="HTH_XRE"/>
    <property type="match status" value="1"/>
</dbReference>
<evidence type="ECO:0000313" key="6">
    <source>
        <dbReference type="Proteomes" id="UP001595843"/>
    </source>
</evidence>
<dbReference type="Pfam" id="PF13432">
    <property type="entry name" value="TPR_16"/>
    <property type="match status" value="1"/>
</dbReference>
<dbReference type="InterPro" id="IPR011990">
    <property type="entry name" value="TPR-like_helical_dom_sf"/>
</dbReference>
<dbReference type="Gene3D" id="1.25.40.10">
    <property type="entry name" value="Tetratricopeptide repeat domain"/>
    <property type="match status" value="2"/>
</dbReference>
<dbReference type="EMBL" id="JBHSAP010000007">
    <property type="protein sequence ID" value="MFC4075990.1"/>
    <property type="molecule type" value="Genomic_DNA"/>
</dbReference>
<evidence type="ECO:0000256" key="2">
    <source>
        <dbReference type="ARBA" id="ARBA00022803"/>
    </source>
</evidence>
<dbReference type="PANTHER" id="PTHR45641">
    <property type="entry name" value="TETRATRICOPEPTIDE REPEAT PROTEIN (AFU_ORTHOLOGUE AFUA_6G03870)"/>
    <property type="match status" value="1"/>
</dbReference>
<keyword evidence="6" id="KW-1185">Reference proteome</keyword>
<gene>
    <name evidence="5" type="ORF">ACFOUO_04125</name>
</gene>
<feature type="repeat" description="TPR" evidence="3">
    <location>
        <begin position="358"/>
        <end position="391"/>
    </location>
</feature>
<dbReference type="InterPro" id="IPR010982">
    <property type="entry name" value="Lambda_DNA-bd_dom_sf"/>
</dbReference>
<proteinExistence type="predicted"/>
<protein>
    <submittedName>
        <fullName evidence="5">Tetratricopeptide repeat protein</fullName>
    </submittedName>
</protein>
<keyword evidence="1" id="KW-0677">Repeat</keyword>
<feature type="repeat" description="TPR" evidence="3">
    <location>
        <begin position="320"/>
        <end position="353"/>
    </location>
</feature>
<dbReference type="Pfam" id="PF13424">
    <property type="entry name" value="TPR_12"/>
    <property type="match status" value="1"/>
</dbReference>
<reference evidence="6" key="1">
    <citation type="journal article" date="2019" name="Int. J. Syst. Evol. Microbiol.">
        <title>The Global Catalogue of Microorganisms (GCM) 10K type strain sequencing project: providing services to taxonomists for standard genome sequencing and annotation.</title>
        <authorList>
            <consortium name="The Broad Institute Genomics Platform"/>
            <consortium name="The Broad Institute Genome Sequencing Center for Infectious Disease"/>
            <person name="Wu L."/>
            <person name="Ma J."/>
        </authorList>
    </citation>
    <scope>NUCLEOTIDE SEQUENCE [LARGE SCALE GENOMIC DNA]</scope>
    <source>
        <strain evidence="6">IBRC-M 10813</strain>
    </source>
</reference>
<dbReference type="InterPro" id="IPR001387">
    <property type="entry name" value="Cro/C1-type_HTH"/>
</dbReference>
<accession>A0ABV8JCE4</accession>
<dbReference type="SUPFAM" id="SSF48452">
    <property type="entry name" value="TPR-like"/>
    <property type="match status" value="2"/>
</dbReference>
<name>A0ABV8JCE4_9BACL</name>
<dbReference type="InterPro" id="IPR019734">
    <property type="entry name" value="TPR_rpt"/>
</dbReference>
<organism evidence="5 6">
    <name type="scientific">Salinithrix halophila</name>
    <dbReference type="NCBI Taxonomy" id="1485204"/>
    <lineage>
        <taxon>Bacteria</taxon>
        <taxon>Bacillati</taxon>
        <taxon>Bacillota</taxon>
        <taxon>Bacilli</taxon>
        <taxon>Bacillales</taxon>
        <taxon>Thermoactinomycetaceae</taxon>
        <taxon>Salinithrix</taxon>
    </lineage>
</organism>
<comment type="caution">
    <text evidence="5">The sequence shown here is derived from an EMBL/GenBank/DDBJ whole genome shotgun (WGS) entry which is preliminary data.</text>
</comment>
<dbReference type="SUPFAM" id="SSF47413">
    <property type="entry name" value="lambda repressor-like DNA-binding domains"/>
    <property type="match status" value="1"/>
</dbReference>
<dbReference type="SMART" id="SM00028">
    <property type="entry name" value="TPR"/>
    <property type="match status" value="6"/>
</dbReference>
<evidence type="ECO:0000313" key="5">
    <source>
        <dbReference type="EMBL" id="MFC4075990.1"/>
    </source>
</evidence>
<evidence type="ECO:0000256" key="1">
    <source>
        <dbReference type="ARBA" id="ARBA00022737"/>
    </source>
</evidence>
<evidence type="ECO:0000256" key="3">
    <source>
        <dbReference type="PROSITE-ProRule" id="PRU00339"/>
    </source>
</evidence>
<evidence type="ECO:0000259" key="4">
    <source>
        <dbReference type="PROSITE" id="PS50943"/>
    </source>
</evidence>
<dbReference type="PROSITE" id="PS50943">
    <property type="entry name" value="HTH_CROC1"/>
    <property type="match status" value="1"/>
</dbReference>
<dbReference type="CDD" id="cd00093">
    <property type="entry name" value="HTH_XRE"/>
    <property type="match status" value="1"/>
</dbReference>
<dbReference type="RefSeq" id="WP_380702421.1">
    <property type="nucleotide sequence ID" value="NZ_JBHSAP010000007.1"/>
</dbReference>
<dbReference type="PANTHER" id="PTHR45641:SF19">
    <property type="entry name" value="NEPHROCYSTIN-3"/>
    <property type="match status" value="1"/>
</dbReference>
<dbReference type="Gene3D" id="1.10.260.40">
    <property type="entry name" value="lambda repressor-like DNA-binding domains"/>
    <property type="match status" value="1"/>
</dbReference>
<sequence length="441" mass="51205">MSAIKINEIGEVIRKIRKEKGFRLEDLADENISPATISNIERGVPHVNTNKIQYLLDKLGVNLMDIPSKMEEEANKMKDVEFQLDSSHLLWSLGQLREALYNLEKLELDDAHPLAPRKHFLKGRCYLTEKKWAKAERELYYAIKLSSQSPLSQATSVEALCFNDLAICCYQQNEIEKALGFTNQAIDSYQESGDAPHLKFVLRCNKAIYLDKLDRVNEGMQTIQEVWDSIDSEVESKHIALLYWLKAEFLRKMGILDQALHHAQQGLEMSRRNGYNKSILDFLNTMGSIFSKAGDWKKAKDCFRIAINAREMFGDTRALATTYTRLGVLYMNESNWDEAKKTLEEAVNLSQDDLVRLSYALLFLGDFYKKQGQIQEAVSYYERTLEIIGSRNPRLEAKLHLRLASIWDQADEKEFQKHLRNMYEIKMMRERKEVDIFDEME</sequence>